<reference evidence="2" key="2">
    <citation type="submission" date="2023-01" db="EMBL/GenBank/DDBJ databases">
        <title>Draft genome sequence of Algimonas ampicilliniresistens strain NBRC 108219.</title>
        <authorList>
            <person name="Sun Q."/>
            <person name="Mori K."/>
        </authorList>
    </citation>
    <scope>NUCLEOTIDE SEQUENCE</scope>
    <source>
        <strain evidence="2">NBRC 108219</strain>
    </source>
</reference>
<evidence type="ECO:0000313" key="2">
    <source>
        <dbReference type="EMBL" id="GLQ23250.1"/>
    </source>
</evidence>
<feature type="domain" description="Hemerythrin-like" evidence="1">
    <location>
        <begin position="3"/>
        <end position="119"/>
    </location>
</feature>
<dbReference type="EMBL" id="BSNK01000001">
    <property type="protein sequence ID" value="GLQ23250.1"/>
    <property type="molecule type" value="Genomic_DNA"/>
</dbReference>
<dbReference type="RefSeq" id="WP_284388472.1">
    <property type="nucleotide sequence ID" value="NZ_BSNK01000001.1"/>
</dbReference>
<evidence type="ECO:0000313" key="3">
    <source>
        <dbReference type="Proteomes" id="UP001161391"/>
    </source>
</evidence>
<proteinExistence type="predicted"/>
<dbReference type="Gene3D" id="1.20.120.520">
    <property type="entry name" value="nmb1532 protein domain like"/>
    <property type="match status" value="1"/>
</dbReference>
<dbReference type="PANTHER" id="PTHR35585">
    <property type="entry name" value="HHE DOMAIN PROTEIN (AFU_ORTHOLOGUE AFUA_4G00730)"/>
    <property type="match status" value="1"/>
</dbReference>
<protein>
    <recommendedName>
        <fullName evidence="1">Hemerythrin-like domain-containing protein</fullName>
    </recommendedName>
</protein>
<dbReference type="Pfam" id="PF01814">
    <property type="entry name" value="Hemerythrin"/>
    <property type="match status" value="1"/>
</dbReference>
<gene>
    <name evidence="2" type="ORF">GCM10007853_11240</name>
</gene>
<reference evidence="2" key="1">
    <citation type="journal article" date="2014" name="Int. J. Syst. Evol. Microbiol.">
        <title>Complete genome of a new Firmicutes species belonging to the dominant human colonic microbiota ('Ruminococcus bicirculans') reveals two chromosomes and a selective capacity to utilize plant glucans.</title>
        <authorList>
            <consortium name="NISC Comparative Sequencing Program"/>
            <person name="Wegmann U."/>
            <person name="Louis P."/>
            <person name="Goesmann A."/>
            <person name="Henrissat B."/>
            <person name="Duncan S.H."/>
            <person name="Flint H.J."/>
        </authorList>
    </citation>
    <scope>NUCLEOTIDE SEQUENCE</scope>
    <source>
        <strain evidence="2">NBRC 108219</strain>
    </source>
</reference>
<dbReference type="PANTHER" id="PTHR35585:SF1">
    <property type="entry name" value="HHE DOMAIN PROTEIN (AFU_ORTHOLOGUE AFUA_4G00730)"/>
    <property type="match status" value="1"/>
</dbReference>
<dbReference type="InterPro" id="IPR012312">
    <property type="entry name" value="Hemerythrin-like"/>
</dbReference>
<keyword evidence="3" id="KW-1185">Reference proteome</keyword>
<evidence type="ECO:0000259" key="1">
    <source>
        <dbReference type="Pfam" id="PF01814"/>
    </source>
</evidence>
<sequence>MDIYERLEKDHDKQRALIESVKDSKPGSGDRSKLWTELKVELEAHASAEEQAFYSKLMAEPEGTDDTRHAVEEHQAMHEMIQKLDAMDQSADVWDELFGKLAHKVVHHVDEEEEEFFPEAKETLSDKQEAEALKAFNKRKDAEVEKQEELTD</sequence>
<dbReference type="Proteomes" id="UP001161391">
    <property type="component" value="Unassembled WGS sequence"/>
</dbReference>
<accession>A0ABQ5V778</accession>
<comment type="caution">
    <text evidence="2">The sequence shown here is derived from an EMBL/GenBank/DDBJ whole genome shotgun (WGS) entry which is preliminary data.</text>
</comment>
<name>A0ABQ5V778_9PROT</name>
<organism evidence="2 3">
    <name type="scientific">Algimonas ampicilliniresistens</name>
    <dbReference type="NCBI Taxonomy" id="1298735"/>
    <lineage>
        <taxon>Bacteria</taxon>
        <taxon>Pseudomonadati</taxon>
        <taxon>Pseudomonadota</taxon>
        <taxon>Alphaproteobacteria</taxon>
        <taxon>Maricaulales</taxon>
        <taxon>Robiginitomaculaceae</taxon>
        <taxon>Algimonas</taxon>
    </lineage>
</organism>